<reference evidence="2 3" key="1">
    <citation type="submission" date="2021-03" db="EMBL/GenBank/DDBJ databases">
        <title>Winogradskyella sp. nov., isolated from costal sediment.</title>
        <authorList>
            <person name="Gao C."/>
        </authorList>
    </citation>
    <scope>NUCLEOTIDE SEQUENCE [LARGE SCALE GENOMIC DNA]</scope>
    <source>
        <strain evidence="2 3">DF17</strain>
    </source>
</reference>
<keyword evidence="3" id="KW-1185">Reference proteome</keyword>
<dbReference type="EMBL" id="JAGEVF010000003">
    <property type="protein sequence ID" value="MBO3116077.1"/>
    <property type="molecule type" value="Genomic_DNA"/>
</dbReference>
<evidence type="ECO:0008006" key="4">
    <source>
        <dbReference type="Google" id="ProtNLM"/>
    </source>
</evidence>
<protein>
    <recommendedName>
        <fullName evidence="4">YtkA-like domain-containing protein</fullName>
    </recommendedName>
</protein>
<proteinExistence type="predicted"/>
<dbReference type="Gene3D" id="2.60.120.1290">
    <property type="match status" value="1"/>
</dbReference>
<gene>
    <name evidence="2" type="ORF">J4050_04925</name>
</gene>
<sequence>MTTIQNKCTALLFLTFSFISFAQDSTFNLRREIQLHDYDSKEKTITLNVGSDTNQLYIMINCRVMKGSISIGIFSPSGEKKGDFEIESQFDETSKRTNEKETGIVEGRPTKTTTEIVEGRINKNIKTPEKGKWLIKIKPTNTNGVLQIDTKQFQDN</sequence>
<feature type="chain" id="PRO_5045717286" description="YtkA-like domain-containing protein" evidence="1">
    <location>
        <begin position="23"/>
        <end position="156"/>
    </location>
</feature>
<keyword evidence="1" id="KW-0732">Signal</keyword>
<comment type="caution">
    <text evidence="2">The sequence shown here is derived from an EMBL/GenBank/DDBJ whole genome shotgun (WGS) entry which is preliminary data.</text>
</comment>
<evidence type="ECO:0000313" key="3">
    <source>
        <dbReference type="Proteomes" id="UP000676776"/>
    </source>
</evidence>
<organism evidence="2 3">
    <name type="scientific">Winogradskyella pelagia</name>
    <dbReference type="NCBI Taxonomy" id="2819984"/>
    <lineage>
        <taxon>Bacteria</taxon>
        <taxon>Pseudomonadati</taxon>
        <taxon>Bacteroidota</taxon>
        <taxon>Flavobacteriia</taxon>
        <taxon>Flavobacteriales</taxon>
        <taxon>Flavobacteriaceae</taxon>
        <taxon>Winogradskyella</taxon>
    </lineage>
</organism>
<evidence type="ECO:0000256" key="1">
    <source>
        <dbReference type="SAM" id="SignalP"/>
    </source>
</evidence>
<accession>A0ABS3T014</accession>
<evidence type="ECO:0000313" key="2">
    <source>
        <dbReference type="EMBL" id="MBO3116077.1"/>
    </source>
</evidence>
<feature type="signal peptide" evidence="1">
    <location>
        <begin position="1"/>
        <end position="22"/>
    </location>
</feature>
<name>A0ABS3T014_9FLAO</name>
<dbReference type="Proteomes" id="UP000676776">
    <property type="component" value="Unassembled WGS sequence"/>
</dbReference>
<dbReference type="RefSeq" id="WP_208152885.1">
    <property type="nucleotide sequence ID" value="NZ_JAGEVF010000003.1"/>
</dbReference>